<name>G0S086_CHATD</name>
<keyword evidence="1" id="KW-1133">Transmembrane helix</keyword>
<dbReference type="EMDB" id="EMD-14794"/>
<keyword evidence="1" id="KW-0472">Membrane</keyword>
<reference evidence="2 3" key="1">
    <citation type="journal article" date="2011" name="Cell">
        <title>Insight into structure and assembly of the nuclear pore complex by utilizing the genome of a eukaryotic thermophile.</title>
        <authorList>
            <person name="Amlacher S."/>
            <person name="Sarges P."/>
            <person name="Flemming D."/>
            <person name="van Noort V."/>
            <person name="Kunze R."/>
            <person name="Devos D.P."/>
            <person name="Arumugam M."/>
            <person name="Bork P."/>
            <person name="Hurt E."/>
        </authorList>
    </citation>
    <scope>NUCLEOTIDE SEQUENCE [LARGE SCALE GENOMIC DNA]</scope>
    <source>
        <strain evidence="3">DSM 1495 / CBS 144.50 / IMI 039719</strain>
    </source>
</reference>
<dbReference type="RefSeq" id="XP_006691438.1">
    <property type="nucleotide sequence ID" value="XM_006691375.1"/>
</dbReference>
<evidence type="ECO:0000256" key="1">
    <source>
        <dbReference type="SAM" id="Phobius"/>
    </source>
</evidence>
<dbReference type="OrthoDB" id="2120038at2759"/>
<dbReference type="EMDB" id="EMD-14797"/>
<dbReference type="GeneID" id="18254952"/>
<organism evidence="3">
    <name type="scientific">Chaetomium thermophilum (strain DSM 1495 / CBS 144.50 / IMI 039719)</name>
    <name type="common">Thermochaetoides thermophila</name>
    <dbReference type="NCBI Taxonomy" id="759272"/>
    <lineage>
        <taxon>Eukaryota</taxon>
        <taxon>Fungi</taxon>
        <taxon>Dikarya</taxon>
        <taxon>Ascomycota</taxon>
        <taxon>Pezizomycotina</taxon>
        <taxon>Sordariomycetes</taxon>
        <taxon>Sordariomycetidae</taxon>
        <taxon>Sordariales</taxon>
        <taxon>Chaetomiaceae</taxon>
        <taxon>Thermochaetoides</taxon>
    </lineage>
</organism>
<keyword evidence="4 5" id="KW-0002">3D-structure</keyword>
<proteinExistence type="evidence at protein level"/>
<dbReference type="PANTHER" id="PTHR42100:SF1">
    <property type="entry name" value="OXIDOREDUCTASE 178 KDA SUBUNIT, PUTATIVE (AFU_ORTHOLOGUE AFUA_8G04320)-RELATED"/>
    <property type="match status" value="1"/>
</dbReference>
<dbReference type="EMDB" id="EMD-14796"/>
<dbReference type="PANTHER" id="PTHR42100">
    <property type="entry name" value="OXIDOREDUCTASE 178 KDA SUBUNIT, PUTATIVE (AFU_ORTHOLOGUE AFUA_8G04320)-RELATED"/>
    <property type="match status" value="1"/>
</dbReference>
<dbReference type="EMDB" id="EMD-14791"/>
<dbReference type="PDB" id="7ZMG">
    <property type="method" value="EM"/>
    <property type="resolution" value="2.44 A"/>
    <property type="chains" value="n=16-147"/>
</dbReference>
<dbReference type="PDB" id="7ZMB">
    <property type="method" value="EM"/>
    <property type="resolution" value="2.75 A"/>
    <property type="chains" value="n=16-147"/>
</dbReference>
<accession>G0S086</accession>
<evidence type="ECO:0000313" key="2">
    <source>
        <dbReference type="EMBL" id="EGS23247.1"/>
    </source>
</evidence>
<gene>
    <name evidence="2" type="ORF">CTHT_0009140</name>
</gene>
<reference evidence="4 5" key="2">
    <citation type="journal article" date="2022" name="Sci. Adv.">
        <title>Conformational changes in mitochondrial complex I of the thermophilic eukaryote &lt;i&gt;Chaetomium thermophilum&lt;/i&gt;.</title>
        <authorList>
            <person name="Laube E."/>
            <person name="Meier-Credo J."/>
            <person name="Langer J.D."/>
            <person name="Kuhlbrandt W."/>
        </authorList>
    </citation>
    <scope>STRUCTURE BY ELECTRON MICROSCOPY (2.44 ANGSTROMS) OF 16-147</scope>
</reference>
<dbReference type="OMA" id="RTECEMR"/>
<dbReference type="PDB" id="7ZM8">
    <property type="method" value="EM"/>
    <property type="resolution" value="2.76 A"/>
    <property type="chains" value="n=16-147"/>
</dbReference>
<evidence type="ECO:0007829" key="5">
    <source>
        <dbReference type="PDB" id="7ZM8"/>
    </source>
</evidence>
<protein>
    <recommendedName>
        <fullName evidence="6">NADH-ubiquinone oxidoreductase-like protein</fullName>
    </recommendedName>
</protein>
<dbReference type="GO" id="GO:0005739">
    <property type="term" value="C:mitochondrion"/>
    <property type="evidence" value="ECO:0007669"/>
    <property type="project" value="InterPro"/>
</dbReference>
<evidence type="ECO:0007829" key="4">
    <source>
        <dbReference type="PDB" id="7ZM7"/>
    </source>
</evidence>
<dbReference type="Proteomes" id="UP000008066">
    <property type="component" value="Unassembled WGS sequence"/>
</dbReference>
<dbReference type="PDB" id="7ZMH">
    <property type="method" value="EM"/>
    <property type="resolution" value="2.47 A"/>
    <property type="chains" value="n=16-147"/>
</dbReference>
<dbReference type="PDB" id="7ZM7">
    <property type="method" value="EM"/>
    <property type="resolution" value="2.77 A"/>
    <property type="chains" value="n=16-147"/>
</dbReference>
<evidence type="ECO:0000313" key="3">
    <source>
        <dbReference type="Proteomes" id="UP000008066"/>
    </source>
</evidence>
<dbReference type="SMR" id="G0S086"/>
<dbReference type="STRING" id="759272.G0S086"/>
<feature type="transmembrane region" description="Helical" evidence="1">
    <location>
        <begin position="16"/>
        <end position="34"/>
    </location>
</feature>
<evidence type="ECO:0008006" key="6">
    <source>
        <dbReference type="Google" id="ProtNLM"/>
    </source>
</evidence>
<dbReference type="EMDB" id="EMD-14792"/>
<dbReference type="eggNOG" id="ENOG502S7GA">
    <property type="taxonomic scope" value="Eukaryota"/>
</dbReference>
<dbReference type="AlphaFoldDB" id="G0S086"/>
<keyword evidence="3" id="KW-1185">Reference proteome</keyword>
<dbReference type="KEGG" id="cthr:CTHT_0009140"/>
<sequence>MTTITTTDTTSRSRLAAFYIAVGGIASSFVIYNISRPGPNGEPSSLHKWFSKISDYKDEWETRNTLMAAALEQAAHDKHLLLTAERSRHIELKYPEVFSHGSPFNVPAGFYPNLDHVIEHYRKQHLEEEERKAKKLAAAAAAASEAR</sequence>
<dbReference type="EMDB" id="EMD-14798"/>
<keyword evidence="1" id="KW-0812">Transmembrane</keyword>
<dbReference type="EMBL" id="GL988037">
    <property type="protein sequence ID" value="EGS23247.1"/>
    <property type="molecule type" value="Genomic_DNA"/>
</dbReference>
<dbReference type="PDB" id="7ZME">
    <property type="method" value="EM"/>
    <property type="resolution" value="2.83 A"/>
    <property type="chains" value="n=16-147"/>
</dbReference>
<dbReference type="InterPro" id="IPR034444">
    <property type="entry name" value="Nuo17.8"/>
</dbReference>
<dbReference type="HOGENOM" id="CLU_095735_0_1_1"/>